<dbReference type="Gene3D" id="3.80.10.10">
    <property type="entry name" value="Ribonuclease Inhibitor"/>
    <property type="match status" value="1"/>
</dbReference>
<dbReference type="Pfam" id="PF02758">
    <property type="entry name" value="PYRIN"/>
    <property type="match status" value="1"/>
</dbReference>
<keyword evidence="6" id="KW-0067">ATP-binding</keyword>
<dbReference type="InterPro" id="IPR007111">
    <property type="entry name" value="NACHT_NTPase"/>
</dbReference>
<protein>
    <submittedName>
        <fullName evidence="11">Uncharacterized protein</fullName>
    </submittedName>
</protein>
<dbReference type="AlphaFoldDB" id="A0A8T3DKI7"/>
<dbReference type="InterPro" id="IPR029495">
    <property type="entry name" value="NACHT-assoc"/>
</dbReference>
<dbReference type="InterPro" id="IPR001611">
    <property type="entry name" value="Leu-rich_rpt"/>
</dbReference>
<keyword evidence="4" id="KW-0677">Repeat</keyword>
<dbReference type="Gene3D" id="1.10.533.10">
    <property type="entry name" value="Death Domain, Fas"/>
    <property type="match status" value="1"/>
</dbReference>
<dbReference type="GO" id="GO:0005737">
    <property type="term" value="C:cytoplasm"/>
    <property type="evidence" value="ECO:0007669"/>
    <property type="project" value="UniProtKB-SubCell"/>
</dbReference>
<dbReference type="Pfam" id="PF17776">
    <property type="entry name" value="NLRC4_HD2"/>
    <property type="match status" value="1"/>
</dbReference>
<organism evidence="11 12">
    <name type="scientific">Albula goreensis</name>
    <dbReference type="NCBI Taxonomy" id="1534307"/>
    <lineage>
        <taxon>Eukaryota</taxon>
        <taxon>Metazoa</taxon>
        <taxon>Chordata</taxon>
        <taxon>Craniata</taxon>
        <taxon>Vertebrata</taxon>
        <taxon>Euteleostomi</taxon>
        <taxon>Actinopterygii</taxon>
        <taxon>Neopterygii</taxon>
        <taxon>Teleostei</taxon>
        <taxon>Albuliformes</taxon>
        <taxon>Albulidae</taxon>
        <taxon>Albula</taxon>
    </lineage>
</organism>
<keyword evidence="5" id="KW-0547">Nucleotide-binding</keyword>
<dbReference type="SMART" id="SM01288">
    <property type="entry name" value="FISNA"/>
    <property type="match status" value="1"/>
</dbReference>
<dbReference type="SUPFAM" id="SSF49899">
    <property type="entry name" value="Concanavalin A-like lectins/glucanases"/>
    <property type="match status" value="1"/>
</dbReference>
<evidence type="ECO:0000256" key="7">
    <source>
        <dbReference type="SAM" id="MobiDB-lite"/>
    </source>
</evidence>
<proteinExistence type="predicted"/>
<evidence type="ECO:0000259" key="10">
    <source>
        <dbReference type="PROSITE" id="PS50837"/>
    </source>
</evidence>
<sequence length="1249" mass="140223">MKSEDSMMEPLQFSGGFTGDPRVHQKRAGSPVPSCLSMKSEDSMMEPLQFSRGFTGDPRVHQKRAGSPVPSCLSMKSEDSMMEPLQFSGGFTGDPRVQQLADYSCLEEKSPEKREQCMDLALTKKSLQRTLMKLKKEELKQFHSHLSQYYPEYTERQQEDFEALDVVEKMLETCGSESSLKITLHILRTMEQRDLADSLERDEQKKKLTRAQQTLKSDLKKKFECIFEGLVQQGHPTLLNEIYTELYITEGGGGGVNNEHEVRQIETASKRQTTQETAILCNDIFKPLPGQEKHIRTVLTKGIAGIGKTVSVQKFILDWAEGKANQDIHFIFTLPFRDLNLKKEREFSLMQLLQHYFPQLKEIESVEHDEVKVVFIFDGLDECRLPLDLQNNEICCDVTETVSVDVLLTNLIKGNLLPSALLWITSRPAAANQIPPECVHQVTEVRGFNDPQKEEYFRKRIRNKNLASRIISHIKSSKSLYIMCHIPVFCWISATVLETLLGKADSGELPRTLTEMYTHFLLIQTNVKNQKYHDTSETNPKKSSASDAEMILKLGKLAFLQLEKGNLIFYEEDLRESGIDVSEASVYSGVCTEIFKEESGLHQEKVYCFVHLSIQEYLAALFVFHSCVNENRNILRPEESRPKTDRMHLSELHRSAVDQALQSKNGHLDLFLRFLLGLSLDSTQTLLGEPVTQTGSRSSVSGPMTQTGSKSLIHAFRKLFTQTGSRSVSSKKTVQYVKQKIRGESSAERTINLFHCLNELNDNSLVKEIQTSLRSGGLSDKELKPHQCSALAFVLLMSEEVLDEFDLKMYNTSAAGQQRLVPVVRNCRKAKLGSCGLTGQSCEIVASALQSSNSALRELDLSYNNLGDSEVKLLCAGLKSPNCKLQTLDLSYNNLGDSGVKLLCAELKSPNCKLQTLGLGWCNLTEGCCDDLASVLHSPHSELRHLELRDNEPQDSGVRALSAGLEDPHCKLQRLGLSGCRVTERGCNSLASALHSNPSHLRELDLSYNHPGDSGVRALSAAKLDTLTLLVDQGGKSRNKPGPRKYGCQLTLDPNTAHRELSLSEGDRKVTFTWGREQPYPDHPERFNWWRQVLCRESLSGRCYWEAEWSVPEWGVSERGGVHIAVTYKGISREGWGDDCEFGGNKNSWSLYCSKHRYSVWHNKNETHIPATPFPFRRVGVCGDDDSEGVCVYRAGVCLDCPAGTLSFYSVSDSDTLTLLYRFHTNFTEHTPLCAGFTVCGCNTSVSMC</sequence>
<comment type="caution">
    <text evidence="11">The sequence shown here is derived from an EMBL/GenBank/DDBJ whole genome shotgun (WGS) entry which is preliminary data.</text>
</comment>
<feature type="domain" description="B30.2/SPRY" evidence="8">
    <location>
        <begin position="1030"/>
        <end position="1249"/>
    </location>
</feature>
<keyword evidence="12" id="KW-1185">Reference proteome</keyword>
<dbReference type="InterPro" id="IPR032675">
    <property type="entry name" value="LRR_dom_sf"/>
</dbReference>
<dbReference type="SMART" id="SM01289">
    <property type="entry name" value="PYRIN"/>
    <property type="match status" value="1"/>
</dbReference>
<evidence type="ECO:0000256" key="6">
    <source>
        <dbReference type="ARBA" id="ARBA00022840"/>
    </source>
</evidence>
<dbReference type="SMART" id="SM00368">
    <property type="entry name" value="LRR_RI"/>
    <property type="match status" value="6"/>
</dbReference>
<dbReference type="InterPro" id="IPR013320">
    <property type="entry name" value="ConA-like_dom_sf"/>
</dbReference>
<evidence type="ECO:0000256" key="1">
    <source>
        <dbReference type="ARBA" id="ARBA00004496"/>
    </source>
</evidence>
<dbReference type="Pfam" id="PF05729">
    <property type="entry name" value="NACHT"/>
    <property type="match status" value="1"/>
</dbReference>
<feature type="domain" description="NACHT" evidence="10">
    <location>
        <begin position="296"/>
        <end position="430"/>
    </location>
</feature>
<dbReference type="SUPFAM" id="SSF52047">
    <property type="entry name" value="RNI-like"/>
    <property type="match status" value="1"/>
</dbReference>
<dbReference type="CDD" id="cd16040">
    <property type="entry name" value="SPRY_PRY_SNTX"/>
    <property type="match status" value="1"/>
</dbReference>
<evidence type="ECO:0000256" key="4">
    <source>
        <dbReference type="ARBA" id="ARBA00022737"/>
    </source>
</evidence>
<feature type="region of interest" description="Disordered" evidence="7">
    <location>
        <begin position="52"/>
        <end position="73"/>
    </location>
</feature>
<dbReference type="InterPro" id="IPR027417">
    <property type="entry name" value="P-loop_NTPase"/>
</dbReference>
<evidence type="ECO:0000256" key="3">
    <source>
        <dbReference type="ARBA" id="ARBA00022614"/>
    </source>
</evidence>
<dbReference type="InterPro" id="IPR041267">
    <property type="entry name" value="NLRP_HD2"/>
</dbReference>
<keyword evidence="3" id="KW-0433">Leucine-rich repeat</keyword>
<gene>
    <name evidence="11" type="ORF">AGOR_G00100920</name>
</gene>
<dbReference type="OrthoDB" id="120976at2759"/>
<dbReference type="InterPro" id="IPR011029">
    <property type="entry name" value="DEATH-like_dom_sf"/>
</dbReference>
<feature type="region of interest" description="Disordered" evidence="7">
    <location>
        <begin position="1"/>
        <end position="38"/>
    </location>
</feature>
<evidence type="ECO:0000313" key="11">
    <source>
        <dbReference type="EMBL" id="KAI1897022.1"/>
    </source>
</evidence>
<dbReference type="PROSITE" id="PS50837">
    <property type="entry name" value="NACHT"/>
    <property type="match status" value="1"/>
</dbReference>
<dbReference type="Gene3D" id="3.40.50.300">
    <property type="entry name" value="P-loop containing nucleotide triphosphate hydrolases"/>
    <property type="match status" value="1"/>
</dbReference>
<evidence type="ECO:0000259" key="9">
    <source>
        <dbReference type="PROSITE" id="PS50824"/>
    </source>
</evidence>
<dbReference type="InterPro" id="IPR006574">
    <property type="entry name" value="PRY"/>
</dbReference>
<evidence type="ECO:0000313" key="12">
    <source>
        <dbReference type="Proteomes" id="UP000829720"/>
    </source>
</evidence>
<evidence type="ECO:0000259" key="8">
    <source>
        <dbReference type="PROSITE" id="PS50188"/>
    </source>
</evidence>
<name>A0A8T3DKI7_9TELE</name>
<dbReference type="Pfam" id="PF13516">
    <property type="entry name" value="LRR_6"/>
    <property type="match status" value="3"/>
</dbReference>
<dbReference type="InterPro" id="IPR051261">
    <property type="entry name" value="NLR"/>
</dbReference>
<dbReference type="Pfam" id="PF13765">
    <property type="entry name" value="PRY"/>
    <property type="match status" value="1"/>
</dbReference>
<dbReference type="Proteomes" id="UP000829720">
    <property type="component" value="Unassembled WGS sequence"/>
</dbReference>
<dbReference type="PANTHER" id="PTHR24106">
    <property type="entry name" value="NACHT, LRR AND CARD DOMAINS-CONTAINING"/>
    <property type="match status" value="1"/>
</dbReference>
<dbReference type="SUPFAM" id="SSF47986">
    <property type="entry name" value="DEATH domain"/>
    <property type="match status" value="1"/>
</dbReference>
<dbReference type="PROSITE" id="PS50824">
    <property type="entry name" value="DAPIN"/>
    <property type="match status" value="1"/>
</dbReference>
<dbReference type="InterPro" id="IPR043136">
    <property type="entry name" value="B30.2/SPRY_sf"/>
</dbReference>
<dbReference type="InterPro" id="IPR041075">
    <property type="entry name" value="NOD1/2_WH"/>
</dbReference>
<keyword evidence="2" id="KW-0963">Cytoplasm</keyword>
<dbReference type="InterPro" id="IPR004020">
    <property type="entry name" value="DAPIN"/>
</dbReference>
<dbReference type="EMBL" id="JAERUA010000008">
    <property type="protein sequence ID" value="KAI1897022.1"/>
    <property type="molecule type" value="Genomic_DNA"/>
</dbReference>
<reference evidence="11" key="1">
    <citation type="submission" date="2021-01" db="EMBL/GenBank/DDBJ databases">
        <authorList>
            <person name="Zahm M."/>
            <person name="Roques C."/>
            <person name="Cabau C."/>
            <person name="Klopp C."/>
            <person name="Donnadieu C."/>
            <person name="Jouanno E."/>
            <person name="Lampietro C."/>
            <person name="Louis A."/>
            <person name="Herpin A."/>
            <person name="Echchiki A."/>
            <person name="Berthelot C."/>
            <person name="Parey E."/>
            <person name="Roest-Crollius H."/>
            <person name="Braasch I."/>
            <person name="Postlethwait J."/>
            <person name="Bobe J."/>
            <person name="Montfort J."/>
            <person name="Bouchez O."/>
            <person name="Begum T."/>
            <person name="Mejri S."/>
            <person name="Adams A."/>
            <person name="Chen W.-J."/>
            <person name="Guiguen Y."/>
        </authorList>
    </citation>
    <scope>NUCLEOTIDE SEQUENCE</scope>
    <source>
        <tissue evidence="11">Blood</tissue>
    </source>
</reference>
<evidence type="ECO:0000256" key="2">
    <source>
        <dbReference type="ARBA" id="ARBA00022490"/>
    </source>
</evidence>
<feature type="domain" description="Pyrin" evidence="9">
    <location>
        <begin position="118"/>
        <end position="205"/>
    </location>
</feature>
<dbReference type="FunFam" id="3.40.50.300:FF:000210">
    <property type="entry name" value="Si:dkey-16p6.1"/>
    <property type="match status" value="1"/>
</dbReference>
<dbReference type="InterPro" id="IPR001870">
    <property type="entry name" value="B30.2/SPRY"/>
</dbReference>
<dbReference type="PROSITE" id="PS50188">
    <property type="entry name" value="B302_SPRY"/>
    <property type="match status" value="1"/>
</dbReference>
<accession>A0A8T3DKI7</accession>
<dbReference type="Pfam" id="PF17779">
    <property type="entry name" value="WHD_NOD2"/>
    <property type="match status" value="1"/>
</dbReference>
<comment type="subcellular location">
    <subcellularLocation>
        <location evidence="1">Cytoplasm</location>
    </subcellularLocation>
</comment>
<dbReference type="Pfam" id="PF14484">
    <property type="entry name" value="FISNA"/>
    <property type="match status" value="1"/>
</dbReference>
<dbReference type="GO" id="GO:0005524">
    <property type="term" value="F:ATP binding"/>
    <property type="evidence" value="ECO:0007669"/>
    <property type="project" value="UniProtKB-KW"/>
</dbReference>
<evidence type="ECO:0000256" key="5">
    <source>
        <dbReference type="ARBA" id="ARBA00022741"/>
    </source>
</evidence>
<dbReference type="SMART" id="SM00589">
    <property type="entry name" value="PRY"/>
    <property type="match status" value="1"/>
</dbReference>
<dbReference type="Gene3D" id="2.60.120.920">
    <property type="match status" value="1"/>
</dbReference>